<dbReference type="VEuPathDB" id="FungiDB:Z518_05099"/>
<reference evidence="5 6" key="1">
    <citation type="submission" date="2015-01" db="EMBL/GenBank/DDBJ databases">
        <title>The Genome Sequence of Rhinocladiella mackenzie CBS 650.93.</title>
        <authorList>
            <consortium name="The Broad Institute Genomics Platform"/>
            <person name="Cuomo C."/>
            <person name="de Hoog S."/>
            <person name="Gorbushina A."/>
            <person name="Stielow B."/>
            <person name="Teixiera M."/>
            <person name="Abouelleil A."/>
            <person name="Chapman S.B."/>
            <person name="Priest M."/>
            <person name="Young S.K."/>
            <person name="Wortman J."/>
            <person name="Nusbaum C."/>
            <person name="Birren B."/>
        </authorList>
    </citation>
    <scope>NUCLEOTIDE SEQUENCE [LARGE SCALE GENOMIC DNA]</scope>
    <source>
        <strain evidence="5 6">CBS 650.93</strain>
    </source>
</reference>
<evidence type="ECO:0000256" key="1">
    <source>
        <dbReference type="ARBA" id="ARBA00022737"/>
    </source>
</evidence>
<keyword evidence="1" id="KW-0677">Repeat</keyword>
<proteinExistence type="predicted"/>
<gene>
    <name evidence="5" type="ORF">Z518_05099</name>
</gene>
<evidence type="ECO:0000313" key="6">
    <source>
        <dbReference type="Proteomes" id="UP000053617"/>
    </source>
</evidence>
<accession>A0A0D2FXV4</accession>
<protein>
    <recommendedName>
        <fullName evidence="4">F-box domain-containing protein</fullName>
    </recommendedName>
</protein>
<dbReference type="Proteomes" id="UP000053617">
    <property type="component" value="Unassembled WGS sequence"/>
</dbReference>
<dbReference type="Pfam" id="PF12796">
    <property type="entry name" value="Ank_2"/>
    <property type="match status" value="1"/>
</dbReference>
<evidence type="ECO:0000256" key="2">
    <source>
        <dbReference type="ARBA" id="ARBA00023043"/>
    </source>
</evidence>
<evidence type="ECO:0000313" key="5">
    <source>
        <dbReference type="EMBL" id="KIX07122.1"/>
    </source>
</evidence>
<dbReference type="InterPro" id="IPR001810">
    <property type="entry name" value="F-box_dom"/>
</dbReference>
<name>A0A0D2FXV4_9EURO</name>
<keyword evidence="2 3" id="KW-0040">ANK repeat</keyword>
<dbReference type="GeneID" id="25293170"/>
<dbReference type="HOGENOM" id="CLU_000134_18_1_1"/>
<evidence type="ECO:0000259" key="4">
    <source>
        <dbReference type="PROSITE" id="PS50181"/>
    </source>
</evidence>
<feature type="domain" description="F-box" evidence="4">
    <location>
        <begin position="3"/>
        <end position="47"/>
    </location>
</feature>
<dbReference type="SUPFAM" id="SSF81383">
    <property type="entry name" value="F-box domain"/>
    <property type="match status" value="1"/>
</dbReference>
<dbReference type="InterPro" id="IPR036770">
    <property type="entry name" value="Ankyrin_rpt-contain_sf"/>
</dbReference>
<feature type="repeat" description="ANK" evidence="3">
    <location>
        <begin position="155"/>
        <end position="187"/>
    </location>
</feature>
<dbReference type="PROSITE" id="PS50297">
    <property type="entry name" value="ANK_REP_REGION"/>
    <property type="match status" value="3"/>
</dbReference>
<dbReference type="RefSeq" id="XP_013274258.1">
    <property type="nucleotide sequence ID" value="XM_013418804.1"/>
</dbReference>
<keyword evidence="6" id="KW-1185">Reference proteome</keyword>
<organism evidence="5 6">
    <name type="scientific">Rhinocladiella mackenziei CBS 650.93</name>
    <dbReference type="NCBI Taxonomy" id="1442369"/>
    <lineage>
        <taxon>Eukaryota</taxon>
        <taxon>Fungi</taxon>
        <taxon>Dikarya</taxon>
        <taxon>Ascomycota</taxon>
        <taxon>Pezizomycotina</taxon>
        <taxon>Eurotiomycetes</taxon>
        <taxon>Chaetothyriomycetidae</taxon>
        <taxon>Chaetothyriales</taxon>
        <taxon>Herpotrichiellaceae</taxon>
        <taxon>Rhinocladiella</taxon>
    </lineage>
</organism>
<feature type="repeat" description="ANK" evidence="3">
    <location>
        <begin position="122"/>
        <end position="154"/>
    </location>
</feature>
<dbReference type="SUPFAM" id="SSF48403">
    <property type="entry name" value="Ankyrin repeat"/>
    <property type="match status" value="1"/>
</dbReference>
<dbReference type="AlphaFoldDB" id="A0A0D2FXV4"/>
<dbReference type="SMART" id="SM00248">
    <property type="entry name" value="ANK"/>
    <property type="match status" value="3"/>
</dbReference>
<dbReference type="OrthoDB" id="366390at2759"/>
<dbReference type="PROSITE" id="PS50088">
    <property type="entry name" value="ANK_REPEAT"/>
    <property type="match status" value="3"/>
</dbReference>
<dbReference type="Pfam" id="PF00646">
    <property type="entry name" value="F-box"/>
    <property type="match status" value="1"/>
</dbReference>
<feature type="repeat" description="ANK" evidence="3">
    <location>
        <begin position="89"/>
        <end position="121"/>
    </location>
</feature>
<dbReference type="STRING" id="1442369.A0A0D2FXV4"/>
<evidence type="ECO:0000256" key="3">
    <source>
        <dbReference type="PROSITE-ProRule" id="PRU00023"/>
    </source>
</evidence>
<dbReference type="EMBL" id="KN847477">
    <property type="protein sequence ID" value="KIX07122.1"/>
    <property type="molecule type" value="Genomic_DNA"/>
</dbReference>
<sequence>MRDDGLFDLPQEIIDQILHNLSRLDLFALRLTSRQSNKLCTDAFQQLVLDNLGKPTCPFYLHRAARMCLHARVRWLLALGVAVDTRDPVGETALHAAARENCLESINLLLHSGADANEQSALGWTPTMLAARYGHLNIVTRLTRSGADVNYRGFHGWTALYLSYRYGYTEIAEFLLSAGANEDIADSDGISPCEASRQTRCWGALI</sequence>
<dbReference type="PANTHER" id="PTHR24173:SF74">
    <property type="entry name" value="ANKYRIN REPEAT DOMAIN-CONTAINING PROTEIN 16"/>
    <property type="match status" value="1"/>
</dbReference>
<dbReference type="Gene3D" id="1.25.40.20">
    <property type="entry name" value="Ankyrin repeat-containing domain"/>
    <property type="match status" value="1"/>
</dbReference>
<dbReference type="PROSITE" id="PS50181">
    <property type="entry name" value="FBOX"/>
    <property type="match status" value="1"/>
</dbReference>
<dbReference type="InterPro" id="IPR036047">
    <property type="entry name" value="F-box-like_dom_sf"/>
</dbReference>
<dbReference type="PANTHER" id="PTHR24173">
    <property type="entry name" value="ANKYRIN REPEAT CONTAINING"/>
    <property type="match status" value="1"/>
</dbReference>
<dbReference type="InterPro" id="IPR002110">
    <property type="entry name" value="Ankyrin_rpt"/>
</dbReference>